<evidence type="ECO:0000313" key="1">
    <source>
        <dbReference type="EMBL" id="JAT33892.1"/>
    </source>
</evidence>
<reference evidence="1" key="1">
    <citation type="submission" date="2015-11" db="EMBL/GenBank/DDBJ databases">
        <title>De novo transcriptome assembly of four potential Pierce s Disease insect vectors from Arizona vineyards.</title>
        <authorList>
            <person name="Tassone E.E."/>
        </authorList>
    </citation>
    <scope>NUCLEOTIDE SEQUENCE</scope>
</reference>
<protein>
    <submittedName>
        <fullName evidence="1">Uncharacterized protein</fullName>
    </submittedName>
</protein>
<proteinExistence type="predicted"/>
<organism evidence="1">
    <name type="scientific">Graphocephala atropunctata</name>
    <dbReference type="NCBI Taxonomy" id="36148"/>
    <lineage>
        <taxon>Eukaryota</taxon>
        <taxon>Metazoa</taxon>
        <taxon>Ecdysozoa</taxon>
        <taxon>Arthropoda</taxon>
        <taxon>Hexapoda</taxon>
        <taxon>Insecta</taxon>
        <taxon>Pterygota</taxon>
        <taxon>Neoptera</taxon>
        <taxon>Paraneoptera</taxon>
        <taxon>Hemiptera</taxon>
        <taxon>Auchenorrhyncha</taxon>
        <taxon>Membracoidea</taxon>
        <taxon>Cicadellidae</taxon>
        <taxon>Cicadellinae</taxon>
        <taxon>Cicadellini</taxon>
        <taxon>Graphocephala</taxon>
    </lineage>
</organism>
<name>A0A1B6MD81_9HEMI</name>
<accession>A0A1B6MD81</accession>
<dbReference type="EMBL" id="GEBQ01006085">
    <property type="protein sequence ID" value="JAT33892.1"/>
    <property type="molecule type" value="Transcribed_RNA"/>
</dbReference>
<feature type="non-terminal residue" evidence="1">
    <location>
        <position position="108"/>
    </location>
</feature>
<sequence>MKEEELDYFKEAVKLECNPKYLVYLAQAYQEMALLLFTKCLRGSATNKQYSKKAVSLYRKCWTLKSDAVPICTRIGMGMLKIDKEFIDVAFAKQVLHKVEELLPQASI</sequence>
<gene>
    <name evidence="1" type="ORF">g.49740</name>
</gene>
<dbReference type="AlphaFoldDB" id="A0A1B6MD81"/>